<accession>A0AAW6TXZ8</accession>
<protein>
    <submittedName>
        <fullName evidence="1">DUF1848 domain-containing protein</fullName>
    </submittedName>
</protein>
<name>A0AAW6TXZ8_9BACT</name>
<sequence>MKRIVSVSRRTDVPAFYGDWFLRRIREGFVGVVNPFGGQRYRVSLEQEDVACLVFWSKDFTPFLDHLEALDRLGYRFYFNYTVTALPSVFESDVDRPAALRTLKHLALRYSPAHINWRFDPIILSNISDSAFYLRAFESLADELEGLVERCYFSFVAFYGKVRRNFKDIEKTRSIQVNEPSEEMRIDLANQLAEIAAEHGIAMHSCCGDYLLGERIRKAHCIDGAIIERLFGPSEIAYKDKGTRPQCGCTESTDIGTYDTCPHGCAYCYANANKPTARQSFAQHDPSSAFLGHSKAQSDAWLAALQEQC</sequence>
<reference evidence="1" key="1">
    <citation type="submission" date="2023-05" db="EMBL/GenBank/DDBJ databases">
        <title>Anaerotaeda fermentans gen. nov., sp. nov., a novel anaerobic planctomycete of the new family within the order Sedimentisphaerales isolated from Taman Peninsula, Russia.</title>
        <authorList>
            <person name="Khomyakova M.A."/>
            <person name="Merkel A.Y."/>
            <person name="Slobodkin A.I."/>
        </authorList>
    </citation>
    <scope>NUCLEOTIDE SEQUENCE</scope>
    <source>
        <strain evidence="1">M17dextr</strain>
    </source>
</reference>
<dbReference type="Pfam" id="PF08902">
    <property type="entry name" value="DUF1848"/>
    <property type="match status" value="1"/>
</dbReference>
<dbReference type="EMBL" id="JASCXX010000009">
    <property type="protein sequence ID" value="MDI6449262.1"/>
    <property type="molecule type" value="Genomic_DNA"/>
</dbReference>
<dbReference type="InterPro" id="IPR014998">
    <property type="entry name" value="DUF1848"/>
</dbReference>
<proteinExistence type="predicted"/>
<dbReference type="Proteomes" id="UP001431776">
    <property type="component" value="Unassembled WGS sequence"/>
</dbReference>
<comment type="caution">
    <text evidence="1">The sequence shown here is derived from an EMBL/GenBank/DDBJ whole genome shotgun (WGS) entry which is preliminary data.</text>
</comment>
<organism evidence="1 2">
    <name type="scientific">Anaerobaca lacustris</name>
    <dbReference type="NCBI Taxonomy" id="3044600"/>
    <lineage>
        <taxon>Bacteria</taxon>
        <taxon>Pseudomonadati</taxon>
        <taxon>Planctomycetota</taxon>
        <taxon>Phycisphaerae</taxon>
        <taxon>Sedimentisphaerales</taxon>
        <taxon>Anaerobacaceae</taxon>
        <taxon>Anaerobaca</taxon>
    </lineage>
</organism>
<gene>
    <name evidence="1" type="ORF">QJ522_09430</name>
</gene>
<keyword evidence="2" id="KW-1185">Reference proteome</keyword>
<evidence type="ECO:0000313" key="2">
    <source>
        <dbReference type="Proteomes" id="UP001431776"/>
    </source>
</evidence>
<evidence type="ECO:0000313" key="1">
    <source>
        <dbReference type="EMBL" id="MDI6449262.1"/>
    </source>
</evidence>
<dbReference type="AlphaFoldDB" id="A0AAW6TXZ8"/>
<dbReference type="RefSeq" id="WP_349244668.1">
    <property type="nucleotide sequence ID" value="NZ_JASCXX010000009.1"/>
</dbReference>